<dbReference type="InterPro" id="IPR052548">
    <property type="entry name" value="Type_VII_TA_antitoxin"/>
</dbReference>
<proteinExistence type="predicted"/>
<comment type="caution">
    <text evidence="2">The sequence shown here is derived from an EMBL/GenBank/DDBJ whole genome shotgun (WGS) entry which is preliminary data.</text>
</comment>
<sequence>MLSDDILRRIRTSLAEAFGQRLQKVILYGSEAREQAEPDSDIDLLVLLEGPIDDHDDSWACINCLYPLVLELERPIHAKPVDVNVYDAQEWPLYQNVKQQGIAV</sequence>
<feature type="domain" description="Polymerase nucleotidyl transferase" evidence="1">
    <location>
        <begin position="7"/>
        <end position="52"/>
    </location>
</feature>
<dbReference type="CDD" id="cd05403">
    <property type="entry name" value="NT_KNTase_like"/>
    <property type="match status" value="1"/>
</dbReference>
<accession>X0SY00</accession>
<reference evidence="2" key="1">
    <citation type="journal article" date="2014" name="Front. Microbiol.">
        <title>High frequency of phylogenetically diverse reductive dehalogenase-homologous genes in deep subseafloor sedimentary metagenomes.</title>
        <authorList>
            <person name="Kawai M."/>
            <person name="Futagami T."/>
            <person name="Toyoda A."/>
            <person name="Takaki Y."/>
            <person name="Nishi S."/>
            <person name="Hori S."/>
            <person name="Arai W."/>
            <person name="Tsubouchi T."/>
            <person name="Morono Y."/>
            <person name="Uchiyama I."/>
            <person name="Ito T."/>
            <person name="Fujiyama A."/>
            <person name="Inagaki F."/>
            <person name="Takami H."/>
        </authorList>
    </citation>
    <scope>NUCLEOTIDE SEQUENCE</scope>
    <source>
        <strain evidence="2">Expedition CK06-06</strain>
    </source>
</reference>
<evidence type="ECO:0000313" key="2">
    <source>
        <dbReference type="EMBL" id="GAF68690.1"/>
    </source>
</evidence>
<organism evidence="2">
    <name type="scientific">marine sediment metagenome</name>
    <dbReference type="NCBI Taxonomy" id="412755"/>
    <lineage>
        <taxon>unclassified sequences</taxon>
        <taxon>metagenomes</taxon>
        <taxon>ecological metagenomes</taxon>
    </lineage>
</organism>
<dbReference type="SUPFAM" id="SSF81301">
    <property type="entry name" value="Nucleotidyltransferase"/>
    <property type="match status" value="1"/>
</dbReference>
<evidence type="ECO:0000259" key="1">
    <source>
        <dbReference type="Pfam" id="PF01909"/>
    </source>
</evidence>
<dbReference type="Pfam" id="PF01909">
    <property type="entry name" value="NTP_transf_2"/>
    <property type="match status" value="1"/>
</dbReference>
<dbReference type="PANTHER" id="PTHR33933">
    <property type="entry name" value="NUCLEOTIDYLTRANSFERASE"/>
    <property type="match status" value="1"/>
</dbReference>
<gene>
    <name evidence="2" type="ORF">S01H1_12519</name>
</gene>
<dbReference type="InterPro" id="IPR002934">
    <property type="entry name" value="Polymerase_NTP_transf_dom"/>
</dbReference>
<dbReference type="AlphaFoldDB" id="X0SY00"/>
<dbReference type="Gene3D" id="3.30.460.10">
    <property type="entry name" value="Beta Polymerase, domain 2"/>
    <property type="match status" value="1"/>
</dbReference>
<dbReference type="PANTHER" id="PTHR33933:SF1">
    <property type="entry name" value="PROTEIN ADENYLYLTRANSFERASE MNTA-RELATED"/>
    <property type="match status" value="1"/>
</dbReference>
<name>X0SY00_9ZZZZ</name>
<protein>
    <recommendedName>
        <fullName evidence="1">Polymerase nucleotidyl transferase domain-containing protein</fullName>
    </recommendedName>
</protein>
<dbReference type="InterPro" id="IPR043519">
    <property type="entry name" value="NT_sf"/>
</dbReference>
<dbReference type="EMBL" id="BARS01006433">
    <property type="protein sequence ID" value="GAF68690.1"/>
    <property type="molecule type" value="Genomic_DNA"/>
</dbReference>